<name>L8JTP8_9BACT</name>
<dbReference type="STRING" id="1237149.C900_02426"/>
<evidence type="ECO:0000313" key="1">
    <source>
        <dbReference type="EMBL" id="ELR71618.1"/>
    </source>
</evidence>
<accession>L8JTP8</accession>
<dbReference type="AlphaFoldDB" id="L8JTP8"/>
<dbReference type="Proteomes" id="UP000011135">
    <property type="component" value="Unassembled WGS sequence"/>
</dbReference>
<gene>
    <name evidence="1" type="ORF">C900_02426</name>
</gene>
<comment type="caution">
    <text evidence="1">The sequence shown here is derived from an EMBL/GenBank/DDBJ whole genome shotgun (WGS) entry which is preliminary data.</text>
</comment>
<dbReference type="Gene3D" id="3.90.1860.10">
    <property type="entry name" value="tRNA-splicing ligase RtcB"/>
    <property type="match status" value="1"/>
</dbReference>
<dbReference type="InterPro" id="IPR036025">
    <property type="entry name" value="RtcB-like_sf"/>
</dbReference>
<proteinExistence type="predicted"/>
<dbReference type="RefSeq" id="WP_009579834.1">
    <property type="nucleotide sequence ID" value="NZ_AMZN01000036.1"/>
</dbReference>
<protein>
    <recommendedName>
        <fullName evidence="3">RNA-splicing ligase RtcB</fullName>
    </recommendedName>
</protein>
<dbReference type="EMBL" id="AMZN01000036">
    <property type="protein sequence ID" value="ELR71618.1"/>
    <property type="molecule type" value="Genomic_DNA"/>
</dbReference>
<organism evidence="1 2">
    <name type="scientific">Fulvivirga imtechensis AK7</name>
    <dbReference type="NCBI Taxonomy" id="1237149"/>
    <lineage>
        <taxon>Bacteria</taxon>
        <taxon>Pseudomonadati</taxon>
        <taxon>Bacteroidota</taxon>
        <taxon>Cytophagia</taxon>
        <taxon>Cytophagales</taxon>
        <taxon>Fulvivirgaceae</taxon>
        <taxon>Fulvivirga</taxon>
    </lineage>
</organism>
<evidence type="ECO:0000313" key="2">
    <source>
        <dbReference type="Proteomes" id="UP000011135"/>
    </source>
</evidence>
<evidence type="ECO:0008006" key="3">
    <source>
        <dbReference type="Google" id="ProtNLM"/>
    </source>
</evidence>
<keyword evidence="2" id="KW-1185">Reference proteome</keyword>
<sequence>MELKDQLIKINDYLWELPKTVRKGMVVPAHVYASERLLAEIGNDKSLQQLTNVPRYRVFARLLWRCLMFMKVMVFRSEG</sequence>
<reference evidence="1 2" key="1">
    <citation type="submission" date="2012-12" db="EMBL/GenBank/DDBJ databases">
        <title>Genome assembly of Fulvivirga imtechensis AK7.</title>
        <authorList>
            <person name="Nupur N."/>
            <person name="Khatri I."/>
            <person name="Kumar R."/>
            <person name="Subramanian S."/>
            <person name="Pinnaka A."/>
        </authorList>
    </citation>
    <scope>NUCLEOTIDE SEQUENCE [LARGE SCALE GENOMIC DNA]</scope>
    <source>
        <strain evidence="1 2">AK7</strain>
    </source>
</reference>
<dbReference type="GO" id="GO:0006396">
    <property type="term" value="P:RNA processing"/>
    <property type="evidence" value="ECO:0007669"/>
    <property type="project" value="InterPro"/>
</dbReference>